<dbReference type="Gene3D" id="2.170.130.30">
    <property type="match status" value="1"/>
</dbReference>
<sequence>MIKKFFRLLTIAMTFTLLLAGCSTASSNAAKKSSTENTATVTYTLKQNNKQFAKKTVTVKKTATVLTGLEKAWTVKQSKGFVTTIDGKSQNPVKKTYWLYTVNGKSATKGVTQTKVANKDKIVFSLTPTK</sequence>
<gene>
    <name evidence="3" type="ORF">FD09_GL001985</name>
</gene>
<dbReference type="PROSITE" id="PS51257">
    <property type="entry name" value="PROKAR_LIPOPROTEIN"/>
    <property type="match status" value="1"/>
</dbReference>
<dbReference type="PATRIC" id="fig|1423792.3.peg.2012"/>
<dbReference type="AlphaFoldDB" id="A0A0R1N0X3"/>
<keyword evidence="1" id="KW-0732">Signal</keyword>
<dbReference type="STRING" id="1423792.FD09_GL001985"/>
<dbReference type="InterPro" id="IPR027954">
    <property type="entry name" value="Transcobalamin-like_C"/>
</dbReference>
<comment type="caution">
    <text evidence="3">The sequence shown here is derived from an EMBL/GenBank/DDBJ whole genome shotgun (WGS) entry which is preliminary data.</text>
</comment>
<dbReference type="Proteomes" id="UP000051330">
    <property type="component" value="Unassembled WGS sequence"/>
</dbReference>
<protein>
    <recommendedName>
        <fullName evidence="2">Transcobalamin-like C-terminal domain-containing protein</fullName>
    </recommendedName>
</protein>
<evidence type="ECO:0000259" key="2">
    <source>
        <dbReference type="Pfam" id="PF14478"/>
    </source>
</evidence>
<feature type="signal peptide" evidence="1">
    <location>
        <begin position="1"/>
        <end position="25"/>
    </location>
</feature>
<reference evidence="3 4" key="1">
    <citation type="journal article" date="2015" name="Genome Announc.">
        <title>Expanding the biotechnology potential of lactobacilli through comparative genomics of 213 strains and associated genera.</title>
        <authorList>
            <person name="Sun Z."/>
            <person name="Harris H.M."/>
            <person name="McCann A."/>
            <person name="Guo C."/>
            <person name="Argimon S."/>
            <person name="Zhang W."/>
            <person name="Yang X."/>
            <person name="Jeffery I.B."/>
            <person name="Cooney J.C."/>
            <person name="Kagawa T.F."/>
            <person name="Liu W."/>
            <person name="Song Y."/>
            <person name="Salvetti E."/>
            <person name="Wrobel A."/>
            <person name="Rasinkangas P."/>
            <person name="Parkhill J."/>
            <person name="Rea M.C."/>
            <person name="O'Sullivan O."/>
            <person name="Ritari J."/>
            <person name="Douillard F.P."/>
            <person name="Paul Ross R."/>
            <person name="Yang R."/>
            <person name="Briner A.E."/>
            <person name="Felis G.E."/>
            <person name="de Vos W.M."/>
            <person name="Barrangou R."/>
            <person name="Klaenhammer T.R."/>
            <person name="Caufield P.W."/>
            <person name="Cui Y."/>
            <person name="Zhang H."/>
            <person name="O'Toole P.W."/>
        </authorList>
    </citation>
    <scope>NUCLEOTIDE SEQUENCE [LARGE SCALE GENOMIC DNA]</scope>
    <source>
        <strain evidence="3 4">DSM 12744</strain>
    </source>
</reference>
<dbReference type="EMBL" id="AZEC01000003">
    <property type="protein sequence ID" value="KRL13951.1"/>
    <property type="molecule type" value="Genomic_DNA"/>
</dbReference>
<evidence type="ECO:0000313" key="4">
    <source>
        <dbReference type="Proteomes" id="UP000051330"/>
    </source>
</evidence>
<accession>A0A0R1N0X3</accession>
<feature type="chain" id="PRO_5038479143" description="Transcobalamin-like C-terminal domain-containing protein" evidence="1">
    <location>
        <begin position="26"/>
        <end position="130"/>
    </location>
</feature>
<keyword evidence="4" id="KW-1185">Reference proteome</keyword>
<feature type="domain" description="Transcobalamin-like C-terminal" evidence="2">
    <location>
        <begin position="63"/>
        <end position="127"/>
    </location>
</feature>
<name>A0A0R1N0X3_9LACO</name>
<evidence type="ECO:0000256" key="1">
    <source>
        <dbReference type="SAM" id="SignalP"/>
    </source>
</evidence>
<evidence type="ECO:0000313" key="3">
    <source>
        <dbReference type="EMBL" id="KRL13951.1"/>
    </source>
</evidence>
<proteinExistence type="predicted"/>
<organism evidence="3 4">
    <name type="scientific">Schleiferilactobacillus perolens DSM 12744</name>
    <dbReference type="NCBI Taxonomy" id="1423792"/>
    <lineage>
        <taxon>Bacteria</taxon>
        <taxon>Bacillati</taxon>
        <taxon>Bacillota</taxon>
        <taxon>Bacilli</taxon>
        <taxon>Lactobacillales</taxon>
        <taxon>Lactobacillaceae</taxon>
        <taxon>Schleiferilactobacillus</taxon>
    </lineage>
</organism>
<dbReference type="Pfam" id="PF14478">
    <property type="entry name" value="DUF4430"/>
    <property type="match status" value="1"/>
</dbReference>